<dbReference type="GO" id="GO:0016887">
    <property type="term" value="F:ATP hydrolysis activity"/>
    <property type="evidence" value="ECO:0007669"/>
    <property type="project" value="InterPro"/>
</dbReference>
<evidence type="ECO:0000313" key="8">
    <source>
        <dbReference type="Proteomes" id="UP000608345"/>
    </source>
</evidence>
<keyword evidence="3" id="KW-1003">Cell membrane</keyword>
<name>A0A918JMW8_9BURK</name>
<keyword evidence="4" id="KW-0547">Nucleotide-binding</keyword>
<dbReference type="PROSITE" id="PS00211">
    <property type="entry name" value="ABC_TRANSPORTER_1"/>
    <property type="match status" value="1"/>
</dbReference>
<dbReference type="SUPFAM" id="SSF52540">
    <property type="entry name" value="P-loop containing nucleoside triphosphate hydrolases"/>
    <property type="match status" value="1"/>
</dbReference>
<dbReference type="SMART" id="SM00382">
    <property type="entry name" value="AAA"/>
    <property type="match status" value="1"/>
</dbReference>
<protein>
    <submittedName>
        <fullName evidence="7">Arginine ABC transporter ATP-binding protein</fullName>
    </submittedName>
</protein>
<accession>A0A918JMW8</accession>
<organism evidence="7 8">
    <name type="scientific">Advenella faeciporci</name>
    <dbReference type="NCBI Taxonomy" id="797535"/>
    <lineage>
        <taxon>Bacteria</taxon>
        <taxon>Pseudomonadati</taxon>
        <taxon>Pseudomonadota</taxon>
        <taxon>Betaproteobacteria</taxon>
        <taxon>Burkholderiales</taxon>
        <taxon>Alcaligenaceae</taxon>
    </lineage>
</organism>
<dbReference type="RefSeq" id="WP_189385120.1">
    <property type="nucleotide sequence ID" value="NZ_BAABFY010000006.1"/>
</dbReference>
<dbReference type="PANTHER" id="PTHR43166">
    <property type="entry name" value="AMINO ACID IMPORT ATP-BINDING PROTEIN"/>
    <property type="match status" value="1"/>
</dbReference>
<comment type="similarity">
    <text evidence="1">Belongs to the ABC transporter superfamily.</text>
</comment>
<dbReference type="Pfam" id="PF00005">
    <property type="entry name" value="ABC_tran"/>
    <property type="match status" value="1"/>
</dbReference>
<evidence type="ECO:0000256" key="2">
    <source>
        <dbReference type="ARBA" id="ARBA00022448"/>
    </source>
</evidence>
<evidence type="ECO:0000256" key="1">
    <source>
        <dbReference type="ARBA" id="ARBA00005417"/>
    </source>
</evidence>
<sequence>MTVSSSHGPKRKILRAENVTKHYGRYVALDNVSLDVHEGEVVAIIGPSGSGKSTLIRCMHQLESLEGGAIYLDDELLGFRRHKNQLLALNAKAVARQRRELGMVFQQFVLFPHMTVAENIMEGPTRVLGDSVADARKLAEHLLERVGLSHKMDAYPPQLSGGQQQRVAIARALAMRPKVLLFDEPTSALDPELVGEVLKVVTDLAKAGKTMVVVTHEIGFAREAADRVVFMENGRIVEQGEACSTLADPKTDRLRTFLSRVM</sequence>
<dbReference type="GO" id="GO:0015424">
    <property type="term" value="F:ABC-type amino acid transporter activity"/>
    <property type="evidence" value="ECO:0007669"/>
    <property type="project" value="InterPro"/>
</dbReference>
<evidence type="ECO:0000256" key="4">
    <source>
        <dbReference type="ARBA" id="ARBA00022741"/>
    </source>
</evidence>
<feature type="domain" description="ABC transporter" evidence="6">
    <location>
        <begin position="14"/>
        <end position="258"/>
    </location>
</feature>
<dbReference type="InterPro" id="IPR003439">
    <property type="entry name" value="ABC_transporter-like_ATP-bd"/>
</dbReference>
<dbReference type="InterPro" id="IPR050086">
    <property type="entry name" value="MetN_ABC_transporter-like"/>
</dbReference>
<keyword evidence="5 7" id="KW-0067">ATP-binding</keyword>
<proteinExistence type="inferred from homology"/>
<keyword evidence="3" id="KW-0472">Membrane</keyword>
<dbReference type="FunFam" id="3.40.50.300:FF:000020">
    <property type="entry name" value="Amino acid ABC transporter ATP-binding component"/>
    <property type="match status" value="1"/>
</dbReference>
<dbReference type="EMBL" id="BMYS01000011">
    <property type="protein sequence ID" value="GGW88119.1"/>
    <property type="molecule type" value="Genomic_DNA"/>
</dbReference>
<dbReference type="AlphaFoldDB" id="A0A918JMW8"/>
<evidence type="ECO:0000313" key="7">
    <source>
        <dbReference type="EMBL" id="GGW88119.1"/>
    </source>
</evidence>
<dbReference type="GO" id="GO:0005524">
    <property type="term" value="F:ATP binding"/>
    <property type="evidence" value="ECO:0007669"/>
    <property type="project" value="UniProtKB-KW"/>
</dbReference>
<comment type="caution">
    <text evidence="7">The sequence shown here is derived from an EMBL/GenBank/DDBJ whole genome shotgun (WGS) entry which is preliminary data.</text>
</comment>
<reference evidence="7" key="2">
    <citation type="submission" date="2020-09" db="EMBL/GenBank/DDBJ databases">
        <authorList>
            <person name="Sun Q."/>
            <person name="Kim S."/>
        </authorList>
    </citation>
    <scope>NUCLEOTIDE SEQUENCE</scope>
    <source>
        <strain evidence="7">KCTC 23732</strain>
    </source>
</reference>
<gene>
    <name evidence="7" type="ORF">GCM10011450_17620</name>
</gene>
<evidence type="ECO:0000256" key="5">
    <source>
        <dbReference type="ARBA" id="ARBA00022840"/>
    </source>
</evidence>
<evidence type="ECO:0000256" key="3">
    <source>
        <dbReference type="ARBA" id="ARBA00022475"/>
    </source>
</evidence>
<dbReference type="Gene3D" id="3.40.50.300">
    <property type="entry name" value="P-loop containing nucleotide triphosphate hydrolases"/>
    <property type="match status" value="1"/>
</dbReference>
<dbReference type="CDD" id="cd03262">
    <property type="entry name" value="ABC_HisP_GlnQ"/>
    <property type="match status" value="1"/>
</dbReference>
<keyword evidence="2" id="KW-0813">Transport</keyword>
<dbReference type="PROSITE" id="PS50893">
    <property type="entry name" value="ABC_TRANSPORTER_2"/>
    <property type="match status" value="1"/>
</dbReference>
<dbReference type="InterPro" id="IPR003593">
    <property type="entry name" value="AAA+_ATPase"/>
</dbReference>
<dbReference type="PIRSF" id="PIRSF039085">
    <property type="entry name" value="ABC_ATPase_HisP"/>
    <property type="match status" value="1"/>
</dbReference>
<reference evidence="7" key="1">
    <citation type="journal article" date="2014" name="Int. J. Syst. Evol. Microbiol.">
        <title>Complete genome sequence of Corynebacterium casei LMG S-19264T (=DSM 44701T), isolated from a smear-ripened cheese.</title>
        <authorList>
            <consortium name="US DOE Joint Genome Institute (JGI-PGF)"/>
            <person name="Walter F."/>
            <person name="Albersmeier A."/>
            <person name="Kalinowski J."/>
            <person name="Ruckert C."/>
        </authorList>
    </citation>
    <scope>NUCLEOTIDE SEQUENCE</scope>
    <source>
        <strain evidence="7">KCTC 23732</strain>
    </source>
</reference>
<dbReference type="PANTHER" id="PTHR43166:SF4">
    <property type="entry name" value="PHOSPHONATES IMPORT ATP-BINDING PROTEIN PHNC"/>
    <property type="match status" value="1"/>
</dbReference>
<dbReference type="InterPro" id="IPR017871">
    <property type="entry name" value="ABC_transporter-like_CS"/>
</dbReference>
<dbReference type="InterPro" id="IPR030679">
    <property type="entry name" value="ABC_ATPase_HisP-typ"/>
</dbReference>
<dbReference type="Proteomes" id="UP000608345">
    <property type="component" value="Unassembled WGS sequence"/>
</dbReference>
<keyword evidence="8" id="KW-1185">Reference proteome</keyword>
<dbReference type="InterPro" id="IPR027417">
    <property type="entry name" value="P-loop_NTPase"/>
</dbReference>
<evidence type="ECO:0000259" key="6">
    <source>
        <dbReference type="PROSITE" id="PS50893"/>
    </source>
</evidence>